<name>A0A095AM67_SCHHA</name>
<dbReference type="Pfam" id="PF26215">
    <property type="entry name" value="HTH_animal"/>
    <property type="match status" value="1"/>
</dbReference>
<feature type="domain" description="Helix-turn-helix" evidence="1">
    <location>
        <begin position="2"/>
        <end position="48"/>
    </location>
</feature>
<dbReference type="AlphaFoldDB" id="A0A095AM67"/>
<evidence type="ECO:0000313" key="2">
    <source>
        <dbReference type="EMBL" id="KGB35231.1"/>
    </source>
</evidence>
<sequence>MSYKKGIVRNLFDRARKICSKECLEEELTTITKCLRENAYPDKFIHKYANTNPPIKHDTVEKKTCFLSLRFKGDEVAGIINHGINSALKVTYPAAKLTTLWKTYCSLKQTKIDKSSPLSCSNCIYQFTCTCRSTYIGRTERRVQVRISEHIPKNLTLRGTKAFNSAIARHLLDTGHTVDIMRAFKIINRQRTTITLRFAEAIAIRKLKPDLCIQKETVINLSLPW</sequence>
<organism evidence="2">
    <name type="scientific">Schistosoma haematobium</name>
    <name type="common">Blood fluke</name>
    <dbReference type="NCBI Taxonomy" id="6185"/>
    <lineage>
        <taxon>Eukaryota</taxon>
        <taxon>Metazoa</taxon>
        <taxon>Spiralia</taxon>
        <taxon>Lophotrochozoa</taxon>
        <taxon>Platyhelminthes</taxon>
        <taxon>Trematoda</taxon>
        <taxon>Digenea</taxon>
        <taxon>Strigeidida</taxon>
        <taxon>Schistosomatoidea</taxon>
        <taxon>Schistosomatidae</taxon>
        <taxon>Schistosoma</taxon>
    </lineage>
</organism>
<protein>
    <recommendedName>
        <fullName evidence="1">Helix-turn-helix domain-containing protein</fullName>
    </recommendedName>
</protein>
<dbReference type="EMBL" id="KL250668">
    <property type="protein sequence ID" value="KGB35231.1"/>
    <property type="molecule type" value="Genomic_DNA"/>
</dbReference>
<gene>
    <name evidence="2" type="ORF">MS3_03474</name>
</gene>
<evidence type="ECO:0000259" key="1">
    <source>
        <dbReference type="Pfam" id="PF26215"/>
    </source>
</evidence>
<accession>A0A095AM67</accession>
<reference evidence="2" key="1">
    <citation type="journal article" date="2012" name="Nat. Genet.">
        <title>Whole-genome sequence of Schistosoma haematobium.</title>
        <authorList>
            <person name="Young N.D."/>
            <person name="Jex A.R."/>
            <person name="Li B."/>
            <person name="Liu S."/>
            <person name="Yang L."/>
            <person name="Xiong Z."/>
            <person name="Li Y."/>
            <person name="Cantacessi C."/>
            <person name="Hall R.S."/>
            <person name="Xu X."/>
            <person name="Chen F."/>
            <person name="Wu X."/>
            <person name="Zerlotini A."/>
            <person name="Oliveira G."/>
            <person name="Hofmann A."/>
            <person name="Zhang G."/>
            <person name="Fang X."/>
            <person name="Kang Y."/>
            <person name="Campbell B.E."/>
            <person name="Loukas A."/>
            <person name="Ranganathan S."/>
            <person name="Rollinson D."/>
            <person name="Rinaldi G."/>
            <person name="Brindley P.J."/>
            <person name="Yang H."/>
            <person name="Wang J."/>
            <person name="Wang J."/>
            <person name="Gasser R.B."/>
        </authorList>
    </citation>
    <scope>NUCLEOTIDE SEQUENCE [LARGE SCALE GENOMIC DNA]</scope>
</reference>
<proteinExistence type="predicted"/>
<dbReference type="InterPro" id="IPR058912">
    <property type="entry name" value="HTH_animal"/>
</dbReference>